<evidence type="ECO:0000259" key="15">
    <source>
        <dbReference type="Pfam" id="PF21316"/>
    </source>
</evidence>
<dbReference type="Gene3D" id="1.25.40.710">
    <property type="match status" value="1"/>
</dbReference>
<dbReference type="GO" id="GO:0005829">
    <property type="term" value="C:cytosol"/>
    <property type="evidence" value="ECO:0007669"/>
    <property type="project" value="TreeGrafter"/>
</dbReference>
<dbReference type="GeneID" id="20232918"/>
<dbReference type="CDD" id="cd04857">
    <property type="entry name" value="Peptidases_S8_Tripeptidyl_Aminopeptidase_II"/>
    <property type="match status" value="1"/>
</dbReference>
<evidence type="ECO:0000256" key="7">
    <source>
        <dbReference type="ARBA" id="ARBA00022801"/>
    </source>
</evidence>
<evidence type="ECO:0000256" key="6">
    <source>
        <dbReference type="ARBA" id="ARBA00022670"/>
    </source>
</evidence>
<dbReference type="Pfam" id="PF00082">
    <property type="entry name" value="Peptidase_S8"/>
    <property type="match status" value="1"/>
</dbReference>
<dbReference type="InterPro" id="IPR048383">
    <property type="entry name" value="TPPII_Ig-like-1"/>
</dbReference>
<dbReference type="PROSITE" id="PS00138">
    <property type="entry name" value="SUBTILASE_SER"/>
    <property type="match status" value="1"/>
</dbReference>
<evidence type="ECO:0000256" key="2">
    <source>
        <dbReference type="ARBA" id="ARBA00011073"/>
    </source>
</evidence>
<feature type="active site" description="Charge relay system" evidence="10">
    <location>
        <position position="41"/>
    </location>
</feature>
<dbReference type="RefSeq" id="XP_009062989.1">
    <property type="nucleotide sequence ID" value="XM_009064741.1"/>
</dbReference>
<dbReference type="GO" id="GO:0004252">
    <property type="term" value="F:serine-type endopeptidase activity"/>
    <property type="evidence" value="ECO:0007669"/>
    <property type="project" value="UniProtKB-UniRule"/>
</dbReference>
<feature type="domain" description="Tripeptidyl-peptidase II first Ig-like" evidence="14">
    <location>
        <begin position="520"/>
        <end position="634"/>
    </location>
</feature>
<dbReference type="STRING" id="225164.V3ZQ47"/>
<dbReference type="Gene3D" id="3.40.50.200">
    <property type="entry name" value="Peptidase S8/S53 domain"/>
    <property type="match status" value="1"/>
</dbReference>
<reference evidence="16 17" key="1">
    <citation type="journal article" date="2013" name="Nature">
        <title>Insights into bilaterian evolution from three spiralian genomes.</title>
        <authorList>
            <person name="Simakov O."/>
            <person name="Marletaz F."/>
            <person name="Cho S.J."/>
            <person name="Edsinger-Gonzales E."/>
            <person name="Havlak P."/>
            <person name="Hellsten U."/>
            <person name="Kuo D.H."/>
            <person name="Larsson T."/>
            <person name="Lv J."/>
            <person name="Arendt D."/>
            <person name="Savage R."/>
            <person name="Osoegawa K."/>
            <person name="de Jong P."/>
            <person name="Grimwood J."/>
            <person name="Chapman J.A."/>
            <person name="Shapiro H."/>
            <person name="Aerts A."/>
            <person name="Otillar R.P."/>
            <person name="Terry A.Y."/>
            <person name="Boore J.L."/>
            <person name="Grigoriev I.V."/>
            <person name="Lindberg D.R."/>
            <person name="Seaver E.C."/>
            <person name="Weisblat D.A."/>
            <person name="Putnam N.H."/>
            <person name="Rokhsar D.S."/>
        </authorList>
    </citation>
    <scope>NUCLEOTIDE SEQUENCE [LARGE SCALE GENOMIC DNA]</scope>
</reference>
<evidence type="ECO:0000256" key="3">
    <source>
        <dbReference type="ARBA" id="ARBA00012462"/>
    </source>
</evidence>
<dbReference type="GO" id="GO:0008240">
    <property type="term" value="F:tripeptidyl-peptidase activity"/>
    <property type="evidence" value="ECO:0007669"/>
    <property type="project" value="UniProtKB-EC"/>
</dbReference>
<comment type="similarity">
    <text evidence="2 10">Belongs to the peptidase S8 family.</text>
</comment>
<name>V3ZQ47_LOTGI</name>
<evidence type="ECO:0000313" key="16">
    <source>
        <dbReference type="EMBL" id="ESO86457.1"/>
    </source>
</evidence>
<feature type="domain" description="Tripeptidyl peptidase II C-terminal" evidence="13">
    <location>
        <begin position="1033"/>
        <end position="1091"/>
    </location>
</feature>
<dbReference type="Pfam" id="PF12580">
    <property type="entry name" value="TPPII"/>
    <property type="match status" value="1"/>
</dbReference>
<dbReference type="Proteomes" id="UP000030746">
    <property type="component" value="Unassembled WGS sequence"/>
</dbReference>
<evidence type="ECO:0000259" key="11">
    <source>
        <dbReference type="Pfam" id="PF00082"/>
    </source>
</evidence>
<feature type="active site" description="Charge relay system" evidence="10">
    <location>
        <position position="446"/>
    </location>
</feature>
<dbReference type="InterPro" id="IPR022232">
    <property type="entry name" value="TPPII_C_art"/>
</dbReference>
<evidence type="ECO:0000259" key="14">
    <source>
        <dbReference type="Pfam" id="PF21223"/>
    </source>
</evidence>
<gene>
    <name evidence="16" type="ORF">LOTGIDRAFT_129137</name>
</gene>
<keyword evidence="6 10" id="KW-0645">Protease</keyword>
<dbReference type="FunFam" id="3.40.50.200:FF:000003">
    <property type="entry name" value="Tripeptidyl peptidase 2"/>
    <property type="match status" value="1"/>
</dbReference>
<dbReference type="Gene3D" id="2.60.40.3170">
    <property type="match status" value="1"/>
</dbReference>
<dbReference type="PRINTS" id="PR00723">
    <property type="entry name" value="SUBTILISIN"/>
</dbReference>
<dbReference type="EMBL" id="KB203083">
    <property type="protein sequence ID" value="ESO86457.1"/>
    <property type="molecule type" value="Genomic_DNA"/>
</dbReference>
<dbReference type="HOGENOM" id="CLU_003084_1_0_1"/>
<dbReference type="GO" id="GO:0006508">
    <property type="term" value="P:proteolysis"/>
    <property type="evidence" value="ECO:0007669"/>
    <property type="project" value="UniProtKB-KW"/>
</dbReference>
<sequence length="1269" mass="141655">MATDSTFPVDGILPKKETGADSFISKYPDYDGDGVLIAILDTGVDPGAPGLQTTPNGKNKIVDLIDATGSGDVDTSTVVEAQDGVITGLTGRKLQVPESWNNPSGRYHIGVKVLFELYPKGLKDRITKERREALWDPQQRRVLAETTKQLENFNNKVGNSELVNKGIKEDLQAKVDILSNLEKKYSDCGPVVDCIVFNDGDTWRACIDTSENGVLQRCTVLASYREEQQFARLNNADMLNYSVNIHNDGNILEICANIGSHGTHVACITAGYFPDKPERNGIAPGAQIVGIKIGDSRIGSMETGSALVRAMIKVIEMKCDLINFSYGEGAHWTNGGRVCKILSETVTKHGVIYVASAGNNGPALSTVGTPGGTTHAIIGVGAHVSPAMMAAEYSLREMLPSMHYTWSSRGPSHDGALGVCISAPGGAIASVPNWTLRGSQLMNGTSMSSPNACGSIGLILSALKANNIPYSPHSVRRALENTGKHVEGVEVFALGHGMLQVEKAYEYLCKHARCNEDYLEFIVHCNGSKKGIYIREPGLQGRPIENTVTVEPKFMEDKAEQKEKIDLCLQLRLICSESWVHCPQHLELMNTARSFSISVNPCGLPIGVHYTEVRGYDCHCPDKGPVFRVPITVIVPERVLDEKNYLVSYKNVSFKPGQIQRHFIQVPLGATSAALKIQSQDSEKNCRMLLHCMQISPQSIYKKHEFEKFVTITDNGETVQAFSVLVKVTLEVCIAKWWANLGTVLLDYSVIFYGNGLDVVKPVMHAADSITRYNIRNFLKHEEAQPSVTLKTLVQPVRPIESKIVCLEGSRDRLPDNRQIYSIELTYNFNQAKQGEVTPDCPFLSNLLYESEYESQLWMLYDSNKQFIAGGDAYPNQYTVKLEKGDYTIKFQIRHEKKESLEKLKDLVLLLHSKLASNLNLDIYNTWQGAINGGKKTSTMNVRKGSINPIFLTPLPDDNVFILFSSGVFDSQFQSLNIFNFCFRLPKGVLAGQYLSGTITLSKDDAYKKGVTYPFKYVLTESPKKSNNKKKEKEKEKEKTKEEEYNEAYLDLQSSWIANIENGLYEEVIDKHPDHIPLYLSRIQALEANKEEVNYKEIIEICNKIRSKLDENSILQYMGIKTDASSDSSSVKTDMEKKKGYLIDCVVKLGIAQCEIYTKHSTGTTSSSVDSSSSEDIKLDDITQTYNILLKYIDINDQKVIPFTIKYYTILKHYGRVIKLINKQIEDKGGNKEQDIKLKECYAELGWDHCKILSDDWILVKYMPNYRLF</sequence>
<dbReference type="InterPro" id="IPR015500">
    <property type="entry name" value="Peptidase_S8_subtilisin-rel"/>
</dbReference>
<dbReference type="InterPro" id="IPR034051">
    <property type="entry name" value="TPP_II_domain"/>
</dbReference>
<dbReference type="EC" id="3.4.14.10" evidence="3"/>
<evidence type="ECO:0000256" key="1">
    <source>
        <dbReference type="ARBA" id="ARBA00001910"/>
    </source>
</evidence>
<keyword evidence="17" id="KW-1185">Reference proteome</keyword>
<feature type="domain" description="Tripeptidyl peptidase II second Ig-like" evidence="12">
    <location>
        <begin position="778"/>
        <end position="959"/>
    </location>
</feature>
<dbReference type="CTD" id="20232918"/>
<dbReference type="InterPro" id="IPR048384">
    <property type="entry name" value="TPPII_GBD"/>
</dbReference>
<feature type="active site" description="Charge relay system" evidence="10">
    <location>
        <position position="261"/>
    </location>
</feature>
<dbReference type="InterPro" id="IPR050131">
    <property type="entry name" value="Peptidase_S8_subtilisin-like"/>
</dbReference>
<keyword evidence="8 10" id="KW-0720">Serine protease</keyword>
<dbReference type="Pfam" id="PF12583">
    <property type="entry name" value="TPPII_C"/>
    <property type="match status" value="1"/>
</dbReference>
<accession>V3ZQ47</accession>
<dbReference type="GO" id="GO:0004177">
    <property type="term" value="F:aminopeptidase activity"/>
    <property type="evidence" value="ECO:0007669"/>
    <property type="project" value="UniProtKB-KW"/>
</dbReference>
<dbReference type="InterPro" id="IPR023828">
    <property type="entry name" value="Peptidase_S8_Ser-AS"/>
</dbReference>
<dbReference type="OrthoDB" id="10256524at2759"/>
<dbReference type="PROSITE" id="PS51892">
    <property type="entry name" value="SUBTILASE"/>
    <property type="match status" value="1"/>
</dbReference>
<dbReference type="Gene3D" id="6.10.250.3080">
    <property type="match status" value="1"/>
</dbReference>
<evidence type="ECO:0000256" key="5">
    <source>
        <dbReference type="ARBA" id="ARBA00022438"/>
    </source>
</evidence>
<dbReference type="InterPro" id="IPR036852">
    <property type="entry name" value="Peptidase_S8/S53_dom_sf"/>
</dbReference>
<evidence type="ECO:0000256" key="8">
    <source>
        <dbReference type="ARBA" id="ARBA00022825"/>
    </source>
</evidence>
<dbReference type="SUPFAM" id="SSF52743">
    <property type="entry name" value="Subtilisin-like"/>
    <property type="match status" value="1"/>
</dbReference>
<evidence type="ECO:0000256" key="10">
    <source>
        <dbReference type="PROSITE-ProRule" id="PRU01240"/>
    </source>
</evidence>
<dbReference type="PANTHER" id="PTHR43806">
    <property type="entry name" value="PEPTIDASE S8"/>
    <property type="match status" value="1"/>
</dbReference>
<dbReference type="AlphaFoldDB" id="V3ZQ47"/>
<protein>
    <recommendedName>
        <fullName evidence="4">Tripeptidyl-peptidase 2</fullName>
        <ecNumber evidence="3">3.4.14.10</ecNumber>
    </recommendedName>
    <alternativeName>
        <fullName evidence="9">Tripeptidyl aminopeptidase</fullName>
    </alternativeName>
</protein>
<evidence type="ECO:0000313" key="17">
    <source>
        <dbReference type="Proteomes" id="UP000030746"/>
    </source>
</evidence>
<feature type="domain" description="Peptidase S8/S53" evidence="11">
    <location>
        <begin position="32"/>
        <end position="497"/>
    </location>
</feature>
<dbReference type="KEGG" id="lgi:LOTGIDRAFT_129137"/>
<evidence type="ECO:0000256" key="4">
    <source>
        <dbReference type="ARBA" id="ARBA00020244"/>
    </source>
</evidence>
<dbReference type="PANTHER" id="PTHR43806:SF14">
    <property type="entry name" value="TRIPEPTIDYL-PEPTIDASE 2"/>
    <property type="match status" value="1"/>
</dbReference>
<keyword evidence="7 10" id="KW-0378">Hydrolase</keyword>
<feature type="domain" description="Tripeptidyl-peptidase II galactose-binding" evidence="15">
    <location>
        <begin position="654"/>
        <end position="742"/>
    </location>
</feature>
<evidence type="ECO:0000259" key="12">
    <source>
        <dbReference type="Pfam" id="PF12580"/>
    </source>
</evidence>
<proteinExistence type="inferred from homology"/>
<dbReference type="InterPro" id="IPR046940">
    <property type="entry name" value="TPPII_Ig-like_sf"/>
</dbReference>
<organism evidence="16 17">
    <name type="scientific">Lottia gigantea</name>
    <name type="common">Giant owl limpet</name>
    <dbReference type="NCBI Taxonomy" id="225164"/>
    <lineage>
        <taxon>Eukaryota</taxon>
        <taxon>Metazoa</taxon>
        <taxon>Spiralia</taxon>
        <taxon>Lophotrochozoa</taxon>
        <taxon>Mollusca</taxon>
        <taxon>Gastropoda</taxon>
        <taxon>Patellogastropoda</taxon>
        <taxon>Lottioidea</taxon>
        <taxon>Lottiidae</taxon>
        <taxon>Lottia</taxon>
    </lineage>
</organism>
<keyword evidence="5" id="KW-0031">Aminopeptidase</keyword>
<dbReference type="InterPro" id="IPR046939">
    <property type="entry name" value="TPPII_C_sf"/>
</dbReference>
<dbReference type="Pfam" id="PF21316">
    <property type="entry name" value="TPPII_GBD"/>
    <property type="match status" value="1"/>
</dbReference>
<evidence type="ECO:0000259" key="13">
    <source>
        <dbReference type="Pfam" id="PF12583"/>
    </source>
</evidence>
<comment type="catalytic activity">
    <reaction evidence="1">
        <text>Release of an N-terminal tripeptide from a polypeptide.</text>
        <dbReference type="EC" id="3.4.14.10"/>
    </reaction>
</comment>
<dbReference type="InterPro" id="IPR022229">
    <property type="entry name" value="TPPII_Ig-like-2"/>
</dbReference>
<dbReference type="OMA" id="SLRDFQC"/>
<dbReference type="Pfam" id="PF21223">
    <property type="entry name" value="TPPII_Ig-like-1"/>
    <property type="match status" value="1"/>
</dbReference>
<dbReference type="Gene3D" id="2.20.25.690">
    <property type="match status" value="1"/>
</dbReference>
<dbReference type="InterPro" id="IPR000209">
    <property type="entry name" value="Peptidase_S8/S53_dom"/>
</dbReference>
<evidence type="ECO:0000256" key="9">
    <source>
        <dbReference type="ARBA" id="ARBA00032232"/>
    </source>
</evidence>